<protein>
    <submittedName>
        <fullName evidence="3">Membrane protein</fullName>
    </submittedName>
</protein>
<feature type="transmembrane region" description="Helical" evidence="1">
    <location>
        <begin position="84"/>
        <end position="106"/>
    </location>
</feature>
<dbReference type="InterPro" id="IPR008457">
    <property type="entry name" value="Cu-R_CopD_dom"/>
</dbReference>
<dbReference type="GO" id="GO:0016020">
    <property type="term" value="C:membrane"/>
    <property type="evidence" value="ECO:0007669"/>
    <property type="project" value="InterPro"/>
</dbReference>
<gene>
    <name evidence="3" type="ORF">DT99_28675</name>
</gene>
<evidence type="ECO:0000259" key="2">
    <source>
        <dbReference type="Pfam" id="PF05425"/>
    </source>
</evidence>
<keyword evidence="1" id="KW-0812">Transmembrane</keyword>
<dbReference type="EMBL" id="JJOA01000033">
    <property type="protein sequence ID" value="KEA56073.1"/>
    <property type="molecule type" value="Genomic_DNA"/>
</dbReference>
<dbReference type="Pfam" id="PF05425">
    <property type="entry name" value="CopD"/>
    <property type="match status" value="1"/>
</dbReference>
<feature type="transmembrane region" description="Helical" evidence="1">
    <location>
        <begin position="6"/>
        <end position="28"/>
    </location>
</feature>
<evidence type="ECO:0000313" key="3">
    <source>
        <dbReference type="EMBL" id="KEA56073.1"/>
    </source>
</evidence>
<dbReference type="OrthoDB" id="8419862at2"/>
<dbReference type="AlphaFoldDB" id="A0A071M5K5"/>
<keyword evidence="1" id="KW-1133">Transmembrane helix</keyword>
<sequence length="152" mass="16309">MSHAVAVALFLHLLAVAVWVGGMVFAHFCLRPALSDLSPQLRLPLIEGVFGRFFNWVAGSVIVILLSGGFLLVEFGGAHATWSLHAMAGLGVVMMLIFGHIRFALFPRIRRAVQAQNWPDGARAVNAVRLLVVVNLVLGVVTIGAAVLSRGF</sequence>
<reference evidence="3" key="1">
    <citation type="submission" date="2014-04" db="EMBL/GenBank/DDBJ databases">
        <title>In planta biocontrol of soil-borne Fusarium wilt of banana through a plant endophytic bacterium, Burkholderia cenocepacia 869T2.</title>
        <authorList>
            <person name="Ho Y.-N."/>
            <person name="Chiang H.-M."/>
            <person name="Chao C.-P."/>
            <person name="Su C.-C."/>
            <person name="Hsu H.-F."/>
            <person name="Guo C.-T."/>
            <person name="Hsieh J.-L."/>
            <person name="Huang C.-C."/>
        </authorList>
    </citation>
    <scope>NUCLEOTIDE SEQUENCE [LARGE SCALE GENOMIC DNA]</scope>
    <source>
        <strain evidence="3">869T2</strain>
    </source>
</reference>
<organism evidence="3">
    <name type="scientific">Burkholderia cenocepacia</name>
    <dbReference type="NCBI Taxonomy" id="95486"/>
    <lineage>
        <taxon>Bacteria</taxon>
        <taxon>Pseudomonadati</taxon>
        <taxon>Pseudomonadota</taxon>
        <taxon>Betaproteobacteria</taxon>
        <taxon>Burkholderiales</taxon>
        <taxon>Burkholderiaceae</taxon>
        <taxon>Burkholderia</taxon>
        <taxon>Burkholderia cepacia complex</taxon>
    </lineage>
</organism>
<name>A0A071M5K5_9BURK</name>
<proteinExistence type="predicted"/>
<evidence type="ECO:0000256" key="1">
    <source>
        <dbReference type="SAM" id="Phobius"/>
    </source>
</evidence>
<keyword evidence="1" id="KW-0472">Membrane</keyword>
<feature type="domain" description="Copper resistance protein D" evidence="2">
    <location>
        <begin position="49"/>
        <end position="148"/>
    </location>
</feature>
<comment type="caution">
    <text evidence="3">The sequence shown here is derived from an EMBL/GenBank/DDBJ whole genome shotgun (WGS) entry which is preliminary data.</text>
</comment>
<feature type="transmembrane region" description="Helical" evidence="1">
    <location>
        <begin position="49"/>
        <end position="72"/>
    </location>
</feature>
<accession>A0A071M5K5</accession>
<feature type="transmembrane region" description="Helical" evidence="1">
    <location>
        <begin position="127"/>
        <end position="148"/>
    </location>
</feature>